<dbReference type="InterPro" id="IPR029045">
    <property type="entry name" value="ClpP/crotonase-like_dom_sf"/>
</dbReference>
<organism evidence="5 6">
    <name type="scientific">Paramicrosporidium saccamoebae</name>
    <dbReference type="NCBI Taxonomy" id="1246581"/>
    <lineage>
        <taxon>Eukaryota</taxon>
        <taxon>Fungi</taxon>
        <taxon>Fungi incertae sedis</taxon>
        <taxon>Cryptomycota</taxon>
        <taxon>Cryptomycota incertae sedis</taxon>
        <taxon>Paramicrosporidium</taxon>
    </lineage>
</organism>
<evidence type="ECO:0000256" key="1">
    <source>
        <dbReference type="ARBA" id="ARBA00001709"/>
    </source>
</evidence>
<dbReference type="Pfam" id="PF16113">
    <property type="entry name" value="ECH_2"/>
    <property type="match status" value="1"/>
</dbReference>
<dbReference type="Gene3D" id="3.90.226.10">
    <property type="entry name" value="2-enoyl-CoA Hydratase, Chain A, domain 1"/>
    <property type="match status" value="1"/>
</dbReference>
<dbReference type="EC" id="3.1.2.4" evidence="2"/>
<dbReference type="AlphaFoldDB" id="A0A2H9TLJ9"/>
<reference evidence="5 6" key="1">
    <citation type="submission" date="2016-10" db="EMBL/GenBank/DDBJ databases">
        <title>The genome of Paramicrosporidium saccamoebae is the missing link in understanding Cryptomycota and Microsporidia evolution.</title>
        <authorList>
            <person name="Quandt C.A."/>
            <person name="Beaudet D."/>
            <person name="Corsaro D."/>
            <person name="Michel R."/>
            <person name="Corradi N."/>
            <person name="James T."/>
        </authorList>
    </citation>
    <scope>NUCLEOTIDE SEQUENCE [LARGE SCALE GENOMIC DNA]</scope>
    <source>
        <strain evidence="5 6">KSL3</strain>
    </source>
</reference>
<proteinExistence type="predicted"/>
<dbReference type="EMBL" id="MTSL01000109">
    <property type="protein sequence ID" value="PJF18648.1"/>
    <property type="molecule type" value="Genomic_DNA"/>
</dbReference>
<keyword evidence="3 5" id="KW-0378">Hydrolase</keyword>
<keyword evidence="6" id="KW-1185">Reference proteome</keyword>
<dbReference type="SUPFAM" id="SSF52096">
    <property type="entry name" value="ClpP/crotonase"/>
    <property type="match status" value="1"/>
</dbReference>
<comment type="caution">
    <text evidence="5">The sequence shown here is derived from an EMBL/GenBank/DDBJ whole genome shotgun (WGS) entry which is preliminary data.</text>
</comment>
<evidence type="ECO:0000313" key="5">
    <source>
        <dbReference type="EMBL" id="PJF18648.1"/>
    </source>
</evidence>
<name>A0A2H9TLJ9_9FUNG</name>
<dbReference type="Proteomes" id="UP000240830">
    <property type="component" value="Unassembled WGS sequence"/>
</dbReference>
<dbReference type="InterPro" id="IPR032259">
    <property type="entry name" value="HIBYL-CoA-H"/>
</dbReference>
<gene>
    <name evidence="5" type="ORF">PSACC_01537</name>
</gene>
<evidence type="ECO:0000256" key="2">
    <source>
        <dbReference type="ARBA" id="ARBA00011915"/>
    </source>
</evidence>
<accession>A0A2H9TLJ9</accession>
<dbReference type="OrthoDB" id="1737613at2759"/>
<dbReference type="PANTHER" id="PTHR43176:SF3">
    <property type="entry name" value="3-HYDROXYISOBUTYRYL-COA HYDROLASE, MITOCHONDRIAL"/>
    <property type="match status" value="1"/>
</dbReference>
<dbReference type="GO" id="GO:0006574">
    <property type="term" value="P:L-valine catabolic process"/>
    <property type="evidence" value="ECO:0007669"/>
    <property type="project" value="TreeGrafter"/>
</dbReference>
<dbReference type="GO" id="GO:0003860">
    <property type="term" value="F:3-hydroxyisobutyryl-CoA hydrolase activity"/>
    <property type="evidence" value="ECO:0007669"/>
    <property type="project" value="UniProtKB-EC"/>
</dbReference>
<feature type="domain" description="Enoyl-CoA hydratase/isomerase" evidence="4">
    <location>
        <begin position="5"/>
        <end position="167"/>
    </location>
</feature>
<dbReference type="STRING" id="1246581.A0A2H9TLJ9"/>
<evidence type="ECO:0000256" key="3">
    <source>
        <dbReference type="ARBA" id="ARBA00022801"/>
    </source>
</evidence>
<protein>
    <recommendedName>
        <fullName evidence="2">3-hydroxyisobutyryl-CoA hydrolase</fullName>
        <ecNumber evidence="2">3.1.2.4</ecNumber>
    </recommendedName>
</protein>
<dbReference type="GO" id="GO:0005739">
    <property type="term" value="C:mitochondrion"/>
    <property type="evidence" value="ECO:0007669"/>
    <property type="project" value="TreeGrafter"/>
</dbReference>
<sequence length="262" mass="30222">MIYSHAGIATHFVPSVRVDDLVESLSHSDVAPEALAEYIEQFAGEEQPFSLQTRLDDINQYFSAPTLQKVISQLENREDEWAKNTLKTILTMSPTASLVTMKMLRLGREMSFRDCLRMEYILAKNFLERVADLREGVSAKLVRKEKSANWMPAKLEDVSEEFIDSLFKGLSIPSLDFSNTVDFDDYPHQDNALPSTRRIKTLVSQNRNLKSWQEVADQHCILHHHKRGLRQRLYETMEKHVKTREQIEKTGLLAVNGLNWTD</sequence>
<evidence type="ECO:0000313" key="6">
    <source>
        <dbReference type="Proteomes" id="UP000240830"/>
    </source>
</evidence>
<comment type="catalytic activity">
    <reaction evidence="1">
        <text>3-hydroxy-2-methylpropanoyl-CoA + H2O = 3-hydroxy-2-methylpropanoate + CoA + H(+)</text>
        <dbReference type="Rhea" id="RHEA:20888"/>
        <dbReference type="ChEBI" id="CHEBI:11805"/>
        <dbReference type="ChEBI" id="CHEBI:15377"/>
        <dbReference type="ChEBI" id="CHEBI:15378"/>
        <dbReference type="ChEBI" id="CHEBI:57287"/>
        <dbReference type="ChEBI" id="CHEBI:57340"/>
        <dbReference type="EC" id="3.1.2.4"/>
    </reaction>
</comment>
<dbReference type="PANTHER" id="PTHR43176">
    <property type="entry name" value="3-HYDROXYISOBUTYRYL-COA HYDROLASE-RELATED"/>
    <property type="match status" value="1"/>
</dbReference>
<evidence type="ECO:0000259" key="4">
    <source>
        <dbReference type="Pfam" id="PF16113"/>
    </source>
</evidence>
<dbReference type="InterPro" id="IPR045004">
    <property type="entry name" value="ECH_dom"/>
</dbReference>